<organism evidence="2 3">
    <name type="scientific">Candidatus Protofrankia datiscae</name>
    <dbReference type="NCBI Taxonomy" id="2716812"/>
    <lineage>
        <taxon>Bacteria</taxon>
        <taxon>Bacillati</taxon>
        <taxon>Actinomycetota</taxon>
        <taxon>Actinomycetes</taxon>
        <taxon>Frankiales</taxon>
        <taxon>Frankiaceae</taxon>
        <taxon>Protofrankia</taxon>
    </lineage>
</organism>
<accession>F8AWX7</accession>
<reference evidence="2 3" key="1">
    <citation type="submission" date="2011-05" db="EMBL/GenBank/DDBJ databases">
        <title>Complete sequence of chromosome of Frankia symbiont of Datisca glomerata.</title>
        <authorList>
            <consortium name="US DOE Joint Genome Institute"/>
            <person name="Lucas S."/>
            <person name="Han J."/>
            <person name="Lapidus A."/>
            <person name="Cheng J.-F."/>
            <person name="Goodwin L."/>
            <person name="Pitluck S."/>
            <person name="Peters L."/>
            <person name="Mikhailova N."/>
            <person name="Chertkov O."/>
            <person name="Teshima H."/>
            <person name="Han C."/>
            <person name="Tapia R."/>
            <person name="Land M."/>
            <person name="Hauser L."/>
            <person name="Kyrpides N."/>
            <person name="Ivanova N."/>
            <person name="Pagani I."/>
            <person name="Berry A."/>
            <person name="Pawlowski K."/>
            <person name="Persson T."/>
            <person name="Vanden Heuvel B."/>
            <person name="Benson D."/>
            <person name="Woyke T."/>
        </authorList>
    </citation>
    <scope>NUCLEOTIDE SEQUENCE [LARGE SCALE GENOMIC DNA]</scope>
    <source>
        <strain evidence="3">4085684</strain>
    </source>
</reference>
<dbReference type="HOGENOM" id="CLU_1097335_0_0_11"/>
<dbReference type="Proteomes" id="UP000001549">
    <property type="component" value="Chromosome"/>
</dbReference>
<protein>
    <submittedName>
        <fullName evidence="2">Translation initiation factor 2 InfB</fullName>
    </submittedName>
</protein>
<keyword evidence="2" id="KW-0648">Protein biosynthesis</keyword>
<sequence>MSACLSSLPCGLSPMMPGPTPGRRRPAAPAAARPLSRALSCSCVVAGRGDPAGGGRRRRGRGIMVLPDGATGRSVGVGRGPPRSLFHYRENAVHSARDGLCHPGFPGWRAGTTGRGKGPCRQGRRGRPAGGRTVPDGFSGAAAIPCGRPRPGFPGPAAAHVLPCWSARRPIVPENDCSGGFPSLSGKRHEPGAAPRRRPAAAGLTTGCPCTGRRGSGYGPGPRRGLCRPRGRPHRGCVTAWLGEDLTGIRCET</sequence>
<keyword evidence="3" id="KW-1185">Reference proteome</keyword>
<evidence type="ECO:0000256" key="1">
    <source>
        <dbReference type="SAM" id="MobiDB-lite"/>
    </source>
</evidence>
<name>F8AWX7_9ACTN</name>
<dbReference type="KEGG" id="fsy:FsymDg_4151"/>
<dbReference type="EMBL" id="CP002801">
    <property type="protein sequence ID" value="AEH11421.1"/>
    <property type="molecule type" value="Genomic_DNA"/>
</dbReference>
<feature type="region of interest" description="Disordered" evidence="1">
    <location>
        <begin position="184"/>
        <end position="206"/>
    </location>
</feature>
<feature type="region of interest" description="Disordered" evidence="1">
    <location>
        <begin position="110"/>
        <end position="137"/>
    </location>
</feature>
<proteinExistence type="predicted"/>
<dbReference type="AlphaFoldDB" id="F8AWX7"/>
<evidence type="ECO:0000313" key="2">
    <source>
        <dbReference type="EMBL" id="AEH11421.1"/>
    </source>
</evidence>
<dbReference type="GO" id="GO:0003743">
    <property type="term" value="F:translation initiation factor activity"/>
    <property type="evidence" value="ECO:0007669"/>
    <property type="project" value="UniProtKB-KW"/>
</dbReference>
<evidence type="ECO:0000313" key="3">
    <source>
        <dbReference type="Proteomes" id="UP000001549"/>
    </source>
</evidence>
<keyword evidence="2" id="KW-0396">Initiation factor</keyword>
<gene>
    <name evidence="2" type="ordered locus">FsymDg_4151</name>
</gene>